<proteinExistence type="predicted"/>
<keyword evidence="4" id="KW-1185">Reference proteome</keyword>
<evidence type="ECO:0000313" key="4">
    <source>
        <dbReference type="Proteomes" id="UP000629870"/>
    </source>
</evidence>
<accession>A0A5C4Y8M6</accession>
<evidence type="ECO:0000313" key="1">
    <source>
        <dbReference type="EMBL" id="MBB6016775.1"/>
    </source>
</evidence>
<comment type="caution">
    <text evidence="2">The sequence shown here is derived from an EMBL/GenBank/DDBJ whole genome shotgun (WGS) entry which is preliminary data.</text>
</comment>
<dbReference type="RefSeq" id="WP_139401619.1">
    <property type="nucleotide sequence ID" value="NZ_JACHEW010000009.1"/>
</dbReference>
<dbReference type="Proteomes" id="UP000629870">
    <property type="component" value="Unassembled WGS sequence"/>
</dbReference>
<organism evidence="2 3">
    <name type="scientific">Deinococcus radiopugnans ATCC 19172</name>
    <dbReference type="NCBI Taxonomy" id="585398"/>
    <lineage>
        <taxon>Bacteria</taxon>
        <taxon>Thermotogati</taxon>
        <taxon>Deinococcota</taxon>
        <taxon>Deinococci</taxon>
        <taxon>Deinococcales</taxon>
        <taxon>Deinococcaceae</taxon>
        <taxon>Deinococcus</taxon>
    </lineage>
</organism>
<reference evidence="1 4" key="2">
    <citation type="submission" date="2020-08" db="EMBL/GenBank/DDBJ databases">
        <title>Genomic Encyclopedia of Type Strains, Phase IV (KMG-IV): sequencing the most valuable type-strain genomes for metagenomic binning, comparative biology and taxonomic classification.</title>
        <authorList>
            <person name="Goeker M."/>
        </authorList>
    </citation>
    <scope>NUCLEOTIDE SEQUENCE [LARGE SCALE GENOMIC DNA]</scope>
    <source>
        <strain evidence="1 4">DSM 12027</strain>
    </source>
</reference>
<dbReference type="EMBL" id="JACHEW010000009">
    <property type="protein sequence ID" value="MBB6016775.1"/>
    <property type="molecule type" value="Genomic_DNA"/>
</dbReference>
<name>A0A5C4Y8M6_9DEIO</name>
<evidence type="ECO:0000313" key="2">
    <source>
        <dbReference type="EMBL" id="TNM71933.1"/>
    </source>
</evidence>
<protein>
    <submittedName>
        <fullName evidence="2">Uncharacterized protein</fullName>
    </submittedName>
</protein>
<dbReference type="AlphaFoldDB" id="A0A5C4Y8M6"/>
<evidence type="ECO:0000313" key="3">
    <source>
        <dbReference type="Proteomes" id="UP000313988"/>
    </source>
</evidence>
<dbReference type="EMBL" id="VDMO01000005">
    <property type="protein sequence ID" value="TNM71933.1"/>
    <property type="molecule type" value="Genomic_DNA"/>
</dbReference>
<sequence length="70" mass="7522">MHQRPIETVRASAPLPHSRVSADLVLFWADQVAELPEEAREAMLCALASSHGAAFAERVREALAAEVVAA</sequence>
<dbReference type="Proteomes" id="UP000313988">
    <property type="component" value="Unassembled WGS sequence"/>
</dbReference>
<reference evidence="2 3" key="1">
    <citation type="submission" date="2019-06" db="EMBL/GenBank/DDBJ databases">
        <title>Genome sequence of Deinococcus radiopugnans ATCC 19172.</title>
        <authorList>
            <person name="Maclea K.S."/>
            <person name="Maynard C.R."/>
        </authorList>
    </citation>
    <scope>NUCLEOTIDE SEQUENCE [LARGE SCALE GENOMIC DNA]</scope>
    <source>
        <strain evidence="2 3">ATCC 19172</strain>
    </source>
</reference>
<gene>
    <name evidence="2" type="ORF">FHR04_06085</name>
    <name evidence="1" type="ORF">HNQ04_002030</name>
</gene>